<name>A0A1F7F9L8_UNCRA</name>
<dbReference type="AlphaFoldDB" id="A0A1F7F9L8"/>
<comment type="caution">
    <text evidence="1">The sequence shown here is derived from an EMBL/GenBank/DDBJ whole genome shotgun (WGS) entry which is preliminary data.</text>
</comment>
<dbReference type="Proteomes" id="UP000179243">
    <property type="component" value="Unassembled WGS sequence"/>
</dbReference>
<sequence length="63" mass="6956">MRGSSKNRNKYLNVPKMKYLKPAVESDLIYETQALGCAQCLNRDPETAVGWDGGCGGESINNY</sequence>
<evidence type="ECO:0000313" key="1">
    <source>
        <dbReference type="EMBL" id="OGK03206.1"/>
    </source>
</evidence>
<proteinExistence type="predicted"/>
<evidence type="ECO:0000313" key="2">
    <source>
        <dbReference type="Proteomes" id="UP000179243"/>
    </source>
</evidence>
<organism evidence="1 2">
    <name type="scientific">Candidatus Raymondbacteria bacterium RIFOXYD12_FULL_49_13</name>
    <dbReference type="NCBI Taxonomy" id="1817890"/>
    <lineage>
        <taxon>Bacteria</taxon>
        <taxon>Raymondiibacteriota</taxon>
    </lineage>
</organism>
<gene>
    <name evidence="1" type="ORF">A2519_05105</name>
</gene>
<protein>
    <submittedName>
        <fullName evidence="1">Uncharacterized protein</fullName>
    </submittedName>
</protein>
<reference evidence="1 2" key="1">
    <citation type="journal article" date="2016" name="Nat. Commun.">
        <title>Thousands of microbial genomes shed light on interconnected biogeochemical processes in an aquifer system.</title>
        <authorList>
            <person name="Anantharaman K."/>
            <person name="Brown C.T."/>
            <person name="Hug L.A."/>
            <person name="Sharon I."/>
            <person name="Castelle C.J."/>
            <person name="Probst A.J."/>
            <person name="Thomas B.C."/>
            <person name="Singh A."/>
            <person name="Wilkins M.J."/>
            <person name="Karaoz U."/>
            <person name="Brodie E.L."/>
            <person name="Williams K.H."/>
            <person name="Hubbard S.S."/>
            <person name="Banfield J.F."/>
        </authorList>
    </citation>
    <scope>NUCLEOTIDE SEQUENCE [LARGE SCALE GENOMIC DNA]</scope>
</reference>
<accession>A0A1F7F9L8</accession>
<dbReference type="EMBL" id="MFYX01000094">
    <property type="protein sequence ID" value="OGK03206.1"/>
    <property type="molecule type" value="Genomic_DNA"/>
</dbReference>